<evidence type="ECO:0000313" key="2">
    <source>
        <dbReference type="EMBL" id="AAY49224.1"/>
    </source>
</evidence>
<dbReference type="RefSeq" id="WP_011269776.1">
    <property type="nucleotide sequence ID" value="NC_007086.1"/>
</dbReference>
<dbReference type="HOGENOM" id="CLU_717027_0_0_6"/>
<dbReference type="AlphaFoldDB" id="A0A0H2X7L9"/>
<proteinExistence type="predicted"/>
<sequence>MPAARSVLLSSNYEAWPEAFNGQAYAFLNVVRSLEHADVVCPPAAAYASGRGVNPSVSYLLNELSYRGVSALRRLRGQPAASNAQRCEVERDYDLFFYVCQFPRELSTLSRIGHWQERCRTRVAYLLETWPEQLESQRSELRLLDGFDHVFVINASCVEPLRAYTRTPVSFLPSACDVLLATPMPHPQQRCIDVVSIGRRKPDVHDKLLAHAQAHPEFFYLHDVVRGGAVTHWPAHRLQSAALIKRAKFFMAHDFVVDNKGFFKGVRKQALATRYFEGAAGGAVIVGSEQRCPEFAQCFDWDDAVIELPADLDDIGGFLRALEQQPERLARARLHNTVHSLRRHDWAHRWAQILQTLDLPRPTLMAERMAMLDTLATMAEQTAVSPSIAHSVSA</sequence>
<evidence type="ECO:0000313" key="3">
    <source>
        <dbReference type="Proteomes" id="UP000000420"/>
    </source>
</evidence>
<dbReference type="InterPro" id="IPR055259">
    <property type="entry name" value="YkvP/CgeB_Glyco_trans-like"/>
</dbReference>
<dbReference type="Pfam" id="PF13524">
    <property type="entry name" value="Glyco_trans_1_2"/>
    <property type="match status" value="1"/>
</dbReference>
<gene>
    <name evidence="2" type="ordered locus">XC_2168</name>
</gene>
<feature type="domain" description="Spore protein YkvP/CgeB glycosyl transferase-like" evidence="1">
    <location>
        <begin position="228"/>
        <end position="355"/>
    </location>
</feature>
<reference evidence="2 3" key="1">
    <citation type="journal article" date="2005" name="Genome Res.">
        <title>Comparative and functional genomic analyses of the pathogenicity of phytopathogen Xanthomonas campestris pv. campestris.</title>
        <authorList>
            <person name="Qian W."/>
            <person name="Jia Y."/>
            <person name="Ren S.X."/>
            <person name="He Y.Q."/>
            <person name="Feng J.X."/>
            <person name="Lu L.F."/>
            <person name="Sun Q."/>
            <person name="Ying G."/>
            <person name="Tang D.J."/>
            <person name="Tang H."/>
            <person name="Wu W."/>
            <person name="Hao P."/>
            <person name="Wang L."/>
            <person name="Jiang B.L."/>
            <person name="Zeng S."/>
            <person name="Gu W.Y."/>
            <person name="Lu G."/>
            <person name="Rong L."/>
            <person name="Tian Y."/>
            <person name="Yao Z."/>
            <person name="Fu G."/>
            <person name="Chen B."/>
            <person name="Fang R."/>
            <person name="Qiang B."/>
            <person name="Chen Z."/>
            <person name="Zhao G.P."/>
            <person name="Tang J.L."/>
            <person name="He C."/>
        </authorList>
    </citation>
    <scope>NUCLEOTIDE SEQUENCE [LARGE SCALE GENOMIC DNA]</scope>
    <source>
        <strain evidence="2 3">8004</strain>
    </source>
</reference>
<dbReference type="KEGG" id="xcb:XC_2168"/>
<accession>A0A0H2X7L9</accession>
<name>A0A0H2X7L9_XANC8</name>
<dbReference type="Proteomes" id="UP000000420">
    <property type="component" value="Chromosome"/>
</dbReference>
<organism evidence="2 3">
    <name type="scientific">Xanthomonas campestris pv. campestris (strain 8004)</name>
    <dbReference type="NCBI Taxonomy" id="314565"/>
    <lineage>
        <taxon>Bacteria</taxon>
        <taxon>Pseudomonadati</taxon>
        <taxon>Pseudomonadota</taxon>
        <taxon>Gammaproteobacteria</taxon>
        <taxon>Lysobacterales</taxon>
        <taxon>Lysobacteraceae</taxon>
        <taxon>Xanthomonas</taxon>
    </lineage>
</organism>
<dbReference type="EMBL" id="CP000050">
    <property type="protein sequence ID" value="AAY49224.1"/>
    <property type="molecule type" value="Genomic_DNA"/>
</dbReference>
<protein>
    <recommendedName>
        <fullName evidence="1">Spore protein YkvP/CgeB glycosyl transferase-like domain-containing protein</fullName>
    </recommendedName>
</protein>
<evidence type="ECO:0000259" key="1">
    <source>
        <dbReference type="Pfam" id="PF13524"/>
    </source>
</evidence>